<reference evidence="1 2" key="1">
    <citation type="submission" date="2019-08" db="EMBL/GenBank/DDBJ databases">
        <title>Archangium and Cystobacter genomes.</title>
        <authorList>
            <person name="Chen I.-C.K."/>
            <person name="Wielgoss S."/>
        </authorList>
    </citation>
    <scope>NUCLEOTIDE SEQUENCE [LARGE SCALE GENOMIC DNA]</scope>
    <source>
        <strain evidence="1 2">Cbm 6</strain>
    </source>
</reference>
<evidence type="ECO:0008006" key="3">
    <source>
        <dbReference type="Google" id="ProtNLM"/>
    </source>
</evidence>
<dbReference type="Proteomes" id="UP001611383">
    <property type="component" value="Chromosome"/>
</dbReference>
<evidence type="ECO:0000313" key="2">
    <source>
        <dbReference type="Proteomes" id="UP001611383"/>
    </source>
</evidence>
<sequence>MRCSRRGRSTFSSTTRACALGPSKKWVRSKFESFDTFSVAPFCADGRATFDEYDYDQEQHGTWTLEGEVLHIQYTRKTGQRGVGEPLSGFNDNMEHYARYKSYDEPTSGGDILDLGKVVRQEGEFEYYVLEDKEPSCARP</sequence>
<accession>A0ABY9WVK7</accession>
<evidence type="ECO:0000313" key="1">
    <source>
        <dbReference type="EMBL" id="WNG45831.1"/>
    </source>
</evidence>
<dbReference type="EMBL" id="CP043494">
    <property type="protein sequence ID" value="WNG45831.1"/>
    <property type="molecule type" value="Genomic_DNA"/>
</dbReference>
<dbReference type="RefSeq" id="WP_395821454.1">
    <property type="nucleotide sequence ID" value="NZ_CP043494.1"/>
</dbReference>
<proteinExistence type="predicted"/>
<protein>
    <recommendedName>
        <fullName evidence="3">Lipoprotein</fullName>
    </recommendedName>
</protein>
<keyword evidence="2" id="KW-1185">Reference proteome</keyword>
<organism evidence="1 2">
    <name type="scientific">Archangium minus</name>
    <dbReference type="NCBI Taxonomy" id="83450"/>
    <lineage>
        <taxon>Bacteria</taxon>
        <taxon>Pseudomonadati</taxon>
        <taxon>Myxococcota</taxon>
        <taxon>Myxococcia</taxon>
        <taxon>Myxococcales</taxon>
        <taxon>Cystobacterineae</taxon>
        <taxon>Archangiaceae</taxon>
        <taxon>Archangium</taxon>
    </lineage>
</organism>
<name>A0ABY9WVK7_9BACT</name>
<gene>
    <name evidence="1" type="ORF">F0U60_18220</name>
</gene>